<organism evidence="2">
    <name type="scientific">Timema monikensis</name>
    <dbReference type="NCBI Taxonomy" id="170555"/>
    <lineage>
        <taxon>Eukaryota</taxon>
        <taxon>Metazoa</taxon>
        <taxon>Ecdysozoa</taxon>
        <taxon>Arthropoda</taxon>
        <taxon>Hexapoda</taxon>
        <taxon>Insecta</taxon>
        <taxon>Pterygota</taxon>
        <taxon>Neoptera</taxon>
        <taxon>Polyneoptera</taxon>
        <taxon>Phasmatodea</taxon>
        <taxon>Timematodea</taxon>
        <taxon>Timematoidea</taxon>
        <taxon>Timematidae</taxon>
        <taxon>Timema</taxon>
    </lineage>
</organism>
<accession>A0A7R9HLR2</accession>
<proteinExistence type="predicted"/>
<evidence type="ECO:0000256" key="1">
    <source>
        <dbReference type="SAM" id="MobiDB-lite"/>
    </source>
</evidence>
<dbReference type="AlphaFoldDB" id="A0A7R9HLR2"/>
<feature type="region of interest" description="Disordered" evidence="1">
    <location>
        <begin position="134"/>
        <end position="172"/>
    </location>
</feature>
<sequence>MSMSSDVILWPLVITDASNSAIPGLERGGVHFTGQLSVGTKKDMGLLYICLDCWYTRNGGHMVDTRTKRQGVKLLAPKPDHDARCIRTFSNIFPSSHCFAIGCDRRRARLLNPLTLSLADLFWLFTHSTLASSLAPPNTSRTNSTLASSLAPPNTSRTNSTMASSLAPPNTSRRLFSPVTSLVLTDSSQLTSDSQHLELLAVYCELSVITKEAMGLL</sequence>
<reference evidence="2" key="1">
    <citation type="submission" date="2020-11" db="EMBL/GenBank/DDBJ databases">
        <authorList>
            <person name="Tran Van P."/>
        </authorList>
    </citation>
    <scope>NUCLEOTIDE SEQUENCE</scope>
</reference>
<name>A0A7R9HLR2_9NEOP</name>
<protein>
    <submittedName>
        <fullName evidence="2">Uncharacterized protein</fullName>
    </submittedName>
</protein>
<gene>
    <name evidence="2" type="ORF">TMSB3V08_LOCUS4358</name>
</gene>
<evidence type="ECO:0000313" key="2">
    <source>
        <dbReference type="EMBL" id="CAD7427519.1"/>
    </source>
</evidence>
<dbReference type="EMBL" id="OB793477">
    <property type="protein sequence ID" value="CAD7427519.1"/>
    <property type="molecule type" value="Genomic_DNA"/>
</dbReference>